<feature type="region of interest" description="Disordered" evidence="1">
    <location>
        <begin position="312"/>
        <end position="371"/>
    </location>
</feature>
<name>A0A427XIL0_9TREE</name>
<accession>A0A427XIL0</accession>
<dbReference type="STRING" id="105984.A0A427XIL0"/>
<dbReference type="GO" id="GO:0005886">
    <property type="term" value="C:plasma membrane"/>
    <property type="evidence" value="ECO:0007669"/>
    <property type="project" value="InterPro"/>
</dbReference>
<evidence type="ECO:0008006" key="5">
    <source>
        <dbReference type="Google" id="ProtNLM"/>
    </source>
</evidence>
<reference evidence="3 4" key="1">
    <citation type="submission" date="2018-11" db="EMBL/GenBank/DDBJ databases">
        <title>Genome sequence of Apiotrichum porosum DSM 27194.</title>
        <authorList>
            <person name="Aliyu H."/>
            <person name="Gorte O."/>
            <person name="Ochsenreither K."/>
        </authorList>
    </citation>
    <scope>NUCLEOTIDE SEQUENCE [LARGE SCALE GENOMIC DNA]</scope>
    <source>
        <strain evidence="3 4">DSM 27194</strain>
    </source>
</reference>
<sequence>MCCEADWKREVVQDYKWDYIDVRDFRKTDAVSRLKYCLVYIMVFKAVAILGLDIFTCVTMISTDHWTNAVYSQCVNESQDCSFVKFSIARWVFVGCIIFSILLYVYEFYKARQVILSRDISYSFTNIMANDYYSLRDYNKYCLFGRLGQGKKGKDKVAFFVFFAFKDWKRTLLADGPRQCINGIILYTIAKVYDFNFDWSTLSKYWGGSAVTALLLFAMITTVLLFLIGFISLCIAAVLYVPLLCYIQGNLKEYVCHKVDKRIGDIMRRIQKQRIARNNEIEQKLAIGGTITNAKGEEVDASHLMPTLPQIDLDDDDYGHHKRPISPHSRALSPAPGARSMAPGPPRARSPGPNQFFHHQKMNSPPVTEEDIYDAYGTDKDRDSYPLATYGEDGTASKTSLLHHAAPPGLSYPPKATAAGAPSYPPSVATGAPSYPPRAAGPTPVGQQYGVQAQYEATRVGWGHAPPQGMQPQMRAQAPPRYNPANDSHGW</sequence>
<evidence type="ECO:0000313" key="4">
    <source>
        <dbReference type="Proteomes" id="UP000279236"/>
    </source>
</evidence>
<dbReference type="AlphaFoldDB" id="A0A427XIL0"/>
<dbReference type="EMBL" id="RSCE01000012">
    <property type="protein sequence ID" value="RSH78666.1"/>
    <property type="molecule type" value="Genomic_DNA"/>
</dbReference>
<dbReference type="OrthoDB" id="2128042at2759"/>
<feature type="region of interest" description="Disordered" evidence="1">
    <location>
        <begin position="462"/>
        <end position="491"/>
    </location>
</feature>
<feature type="transmembrane region" description="Helical" evidence="2">
    <location>
        <begin position="88"/>
        <end position="109"/>
    </location>
</feature>
<keyword evidence="4" id="KW-1185">Reference proteome</keyword>
<dbReference type="GO" id="GO:0015079">
    <property type="term" value="F:potassium ion transmembrane transporter activity"/>
    <property type="evidence" value="ECO:0007669"/>
    <property type="project" value="InterPro"/>
</dbReference>
<keyword evidence="2" id="KW-0472">Membrane</keyword>
<dbReference type="GeneID" id="39586938"/>
<dbReference type="RefSeq" id="XP_028473813.1">
    <property type="nucleotide sequence ID" value="XM_028618135.1"/>
</dbReference>
<evidence type="ECO:0000256" key="1">
    <source>
        <dbReference type="SAM" id="MobiDB-lite"/>
    </source>
</evidence>
<dbReference type="PANTHER" id="PTHR36424">
    <property type="entry name" value="PHEROMONE-REGULATED MEMBRANE PROTEIN 6"/>
    <property type="match status" value="1"/>
</dbReference>
<feature type="compositionally biased region" description="Low complexity" evidence="1">
    <location>
        <begin position="333"/>
        <end position="342"/>
    </location>
</feature>
<evidence type="ECO:0000256" key="2">
    <source>
        <dbReference type="SAM" id="Phobius"/>
    </source>
</evidence>
<proteinExistence type="predicted"/>
<keyword evidence="2" id="KW-0812">Transmembrane</keyword>
<evidence type="ECO:0000313" key="3">
    <source>
        <dbReference type="EMBL" id="RSH78666.1"/>
    </source>
</evidence>
<dbReference type="InterPro" id="IPR031606">
    <property type="entry name" value="Kch1/2"/>
</dbReference>
<keyword evidence="2" id="KW-1133">Transmembrane helix</keyword>
<comment type="caution">
    <text evidence="3">The sequence shown here is derived from an EMBL/GenBank/DDBJ whole genome shotgun (WGS) entry which is preliminary data.</text>
</comment>
<organism evidence="3 4">
    <name type="scientific">Apiotrichum porosum</name>
    <dbReference type="NCBI Taxonomy" id="105984"/>
    <lineage>
        <taxon>Eukaryota</taxon>
        <taxon>Fungi</taxon>
        <taxon>Dikarya</taxon>
        <taxon>Basidiomycota</taxon>
        <taxon>Agaricomycotina</taxon>
        <taxon>Tremellomycetes</taxon>
        <taxon>Trichosporonales</taxon>
        <taxon>Trichosporonaceae</taxon>
        <taxon>Apiotrichum</taxon>
    </lineage>
</organism>
<feature type="transmembrane region" description="Helical" evidence="2">
    <location>
        <begin position="36"/>
        <end position="61"/>
    </location>
</feature>
<feature type="region of interest" description="Disordered" evidence="1">
    <location>
        <begin position="405"/>
        <end position="424"/>
    </location>
</feature>
<feature type="transmembrane region" description="Helical" evidence="2">
    <location>
        <begin position="213"/>
        <end position="241"/>
    </location>
</feature>
<gene>
    <name evidence="3" type="ORF">EHS24_002395</name>
</gene>
<dbReference type="Proteomes" id="UP000279236">
    <property type="component" value="Unassembled WGS sequence"/>
</dbReference>
<protein>
    <recommendedName>
        <fullName evidence="5">Vacuolar protein</fullName>
    </recommendedName>
</protein>
<dbReference type="PANTHER" id="PTHR36424:SF1">
    <property type="entry name" value="LOW AFFINITY K(+) TRANSPORTER 1-RELATED"/>
    <property type="match status" value="1"/>
</dbReference>
<dbReference type="Pfam" id="PF16944">
    <property type="entry name" value="KCH"/>
    <property type="match status" value="1"/>
</dbReference>